<dbReference type="Proteomes" id="UP001324115">
    <property type="component" value="Unassembled WGS sequence"/>
</dbReference>
<reference evidence="10 11" key="1">
    <citation type="journal article" date="2023" name="G3 (Bethesda)">
        <title>A haplotype-resolved chromosome-scale genome for Quercus rubra L. provides insights into the genetics of adaptive traits for red oak species.</title>
        <authorList>
            <person name="Kapoor B."/>
            <person name="Jenkins J."/>
            <person name="Schmutz J."/>
            <person name="Zhebentyayeva T."/>
            <person name="Kuelheim C."/>
            <person name="Coggeshall M."/>
            <person name="Heim C."/>
            <person name="Lasky J.R."/>
            <person name="Leites L."/>
            <person name="Islam-Faridi N."/>
            <person name="Romero-Severson J."/>
            <person name="DeLeo V.L."/>
            <person name="Lucas S.M."/>
            <person name="Lazic D."/>
            <person name="Gailing O."/>
            <person name="Carlson J."/>
            <person name="Staton M."/>
        </authorList>
    </citation>
    <scope>NUCLEOTIDE SEQUENCE [LARGE SCALE GENOMIC DNA]</scope>
    <source>
        <strain evidence="10">Pseudo-F2</strain>
    </source>
</reference>
<dbReference type="PANTHER" id="PTHR45614:SF100">
    <property type="entry name" value="MYB TRANSCRIPTION FACTOR"/>
    <property type="match status" value="1"/>
</dbReference>
<dbReference type="GO" id="GO:0005634">
    <property type="term" value="C:nucleus"/>
    <property type="evidence" value="ECO:0007669"/>
    <property type="project" value="UniProtKB-SubCell"/>
</dbReference>
<dbReference type="InterPro" id="IPR050560">
    <property type="entry name" value="MYB_TF"/>
</dbReference>
<evidence type="ECO:0000256" key="7">
    <source>
        <dbReference type="SAM" id="MobiDB-lite"/>
    </source>
</evidence>
<dbReference type="PROSITE" id="PS51294">
    <property type="entry name" value="HTH_MYB"/>
    <property type="match status" value="2"/>
</dbReference>
<dbReference type="Pfam" id="PF13921">
    <property type="entry name" value="Myb_DNA-bind_6"/>
    <property type="match status" value="1"/>
</dbReference>
<feature type="domain" description="Myb-like" evidence="8">
    <location>
        <begin position="66"/>
        <end position="116"/>
    </location>
</feature>
<keyword evidence="2" id="KW-0677">Repeat</keyword>
<evidence type="ECO:0000256" key="1">
    <source>
        <dbReference type="ARBA" id="ARBA00004123"/>
    </source>
</evidence>
<dbReference type="GO" id="GO:0000981">
    <property type="term" value="F:DNA-binding transcription factor activity, RNA polymerase II-specific"/>
    <property type="evidence" value="ECO:0007669"/>
    <property type="project" value="TreeGrafter"/>
</dbReference>
<evidence type="ECO:0000256" key="4">
    <source>
        <dbReference type="ARBA" id="ARBA00023125"/>
    </source>
</evidence>
<organism evidence="10 11">
    <name type="scientific">Quercus rubra</name>
    <name type="common">Northern red oak</name>
    <name type="synonym">Quercus borealis</name>
    <dbReference type="NCBI Taxonomy" id="3512"/>
    <lineage>
        <taxon>Eukaryota</taxon>
        <taxon>Viridiplantae</taxon>
        <taxon>Streptophyta</taxon>
        <taxon>Embryophyta</taxon>
        <taxon>Tracheophyta</taxon>
        <taxon>Spermatophyta</taxon>
        <taxon>Magnoliopsida</taxon>
        <taxon>eudicotyledons</taxon>
        <taxon>Gunneridae</taxon>
        <taxon>Pentapetalae</taxon>
        <taxon>rosids</taxon>
        <taxon>fabids</taxon>
        <taxon>Fagales</taxon>
        <taxon>Fagaceae</taxon>
        <taxon>Quercus</taxon>
    </lineage>
</organism>
<comment type="subcellular location">
    <subcellularLocation>
        <location evidence="1">Nucleus</location>
    </subcellularLocation>
</comment>
<evidence type="ECO:0000313" key="10">
    <source>
        <dbReference type="EMBL" id="KAK4566981.1"/>
    </source>
</evidence>
<keyword evidence="5" id="KW-0804">Transcription</keyword>
<feature type="domain" description="HTH myb-type" evidence="9">
    <location>
        <begin position="70"/>
        <end position="120"/>
    </location>
</feature>
<dbReference type="InterPro" id="IPR017930">
    <property type="entry name" value="Myb_dom"/>
</dbReference>
<keyword evidence="3" id="KW-0805">Transcription regulation</keyword>
<dbReference type="PANTHER" id="PTHR45614">
    <property type="entry name" value="MYB PROTEIN-RELATED"/>
    <property type="match status" value="1"/>
</dbReference>
<dbReference type="InterPro" id="IPR009057">
    <property type="entry name" value="Homeodomain-like_sf"/>
</dbReference>
<dbReference type="GO" id="GO:0000978">
    <property type="term" value="F:RNA polymerase II cis-regulatory region sequence-specific DNA binding"/>
    <property type="evidence" value="ECO:0007669"/>
    <property type="project" value="TreeGrafter"/>
</dbReference>
<dbReference type="AlphaFoldDB" id="A0AAN7EB89"/>
<feature type="domain" description="Myb-like" evidence="8">
    <location>
        <begin position="19"/>
        <end position="65"/>
    </location>
</feature>
<dbReference type="SMART" id="SM00717">
    <property type="entry name" value="SANT"/>
    <property type="match status" value="2"/>
</dbReference>
<evidence type="ECO:0000256" key="6">
    <source>
        <dbReference type="ARBA" id="ARBA00023242"/>
    </source>
</evidence>
<keyword evidence="11" id="KW-1185">Reference proteome</keyword>
<proteinExistence type="predicted"/>
<evidence type="ECO:0000256" key="3">
    <source>
        <dbReference type="ARBA" id="ARBA00023015"/>
    </source>
</evidence>
<keyword evidence="6" id="KW-0539">Nucleus</keyword>
<evidence type="ECO:0000313" key="11">
    <source>
        <dbReference type="Proteomes" id="UP001324115"/>
    </source>
</evidence>
<keyword evidence="4" id="KW-0238">DNA-binding</keyword>
<feature type="region of interest" description="Disordered" evidence="7">
    <location>
        <begin position="1"/>
        <end position="20"/>
    </location>
</feature>
<protein>
    <submittedName>
        <fullName evidence="10">Uncharacterized protein</fullName>
    </submittedName>
</protein>
<dbReference type="SUPFAM" id="SSF46689">
    <property type="entry name" value="Homeodomain-like"/>
    <property type="match status" value="1"/>
</dbReference>
<dbReference type="CDD" id="cd00167">
    <property type="entry name" value="SANT"/>
    <property type="match status" value="2"/>
</dbReference>
<gene>
    <name evidence="10" type="ORF">RGQ29_003004</name>
</gene>
<dbReference type="EMBL" id="JAXUIC010000010">
    <property type="protein sequence ID" value="KAK4566981.1"/>
    <property type="molecule type" value="Genomic_DNA"/>
</dbReference>
<evidence type="ECO:0000256" key="5">
    <source>
        <dbReference type="ARBA" id="ARBA00023163"/>
    </source>
</evidence>
<feature type="domain" description="HTH myb-type" evidence="9">
    <location>
        <begin position="14"/>
        <end position="69"/>
    </location>
</feature>
<evidence type="ECO:0000259" key="8">
    <source>
        <dbReference type="PROSITE" id="PS50090"/>
    </source>
</evidence>
<dbReference type="PROSITE" id="PS50090">
    <property type="entry name" value="MYB_LIKE"/>
    <property type="match status" value="2"/>
</dbReference>
<dbReference type="InterPro" id="IPR001005">
    <property type="entry name" value="SANT/Myb"/>
</dbReference>
<comment type="caution">
    <text evidence="10">The sequence shown here is derived from an EMBL/GenBank/DDBJ whole genome shotgun (WGS) entry which is preliminary data.</text>
</comment>
<dbReference type="Gene3D" id="1.10.10.60">
    <property type="entry name" value="Homeodomain-like"/>
    <property type="match status" value="2"/>
</dbReference>
<name>A0AAN7EB89_QUERU</name>
<evidence type="ECO:0000256" key="2">
    <source>
        <dbReference type="ARBA" id="ARBA00022737"/>
    </source>
</evidence>
<dbReference type="FunFam" id="1.10.10.60:FF:000060">
    <property type="entry name" value="MYB transcription factor"/>
    <property type="match status" value="1"/>
</dbReference>
<accession>A0AAN7EB89</accession>
<sequence>MEKSSSVSSDSESGKRCIRGHWKPAEDEKLQLLVEQHGPQNWNFIADHLEGRSGKSCRLRWYNQLDPNINKEPFTKEEEQRLLAAHRIYGNKWAFIARYFKGRTDNTVKNQYHIMMARRKRERFTVQGHRSHSKFQNLQKLETSSMSSLHSLSFSQSTMTTDSFSVDIFGGGRKKHLGPSICSCANEPSHDFIVPGIPVVHEVVPQSFKFSNFAGVYESEEMLNLKGLDDNSNACWNLKMASEQDQGDGSITHKAVPFIDFFGVGIS</sequence>
<evidence type="ECO:0000259" key="9">
    <source>
        <dbReference type="PROSITE" id="PS51294"/>
    </source>
</evidence>
<feature type="compositionally biased region" description="Low complexity" evidence="7">
    <location>
        <begin position="1"/>
        <end position="11"/>
    </location>
</feature>